<organism evidence="3">
    <name type="scientific">marine sediment metagenome</name>
    <dbReference type="NCBI Taxonomy" id="412755"/>
    <lineage>
        <taxon>unclassified sequences</taxon>
        <taxon>metagenomes</taxon>
        <taxon>ecological metagenomes</taxon>
    </lineage>
</organism>
<dbReference type="SUPFAM" id="SSF53383">
    <property type="entry name" value="PLP-dependent transferases"/>
    <property type="match status" value="1"/>
</dbReference>
<evidence type="ECO:0000256" key="1">
    <source>
        <dbReference type="ARBA" id="ARBA00001933"/>
    </source>
</evidence>
<dbReference type="Gene3D" id="3.90.1150.10">
    <property type="entry name" value="Aspartate Aminotransferase, domain 1"/>
    <property type="match status" value="1"/>
</dbReference>
<protein>
    <submittedName>
        <fullName evidence="3">Uncharacterized protein</fullName>
    </submittedName>
</protein>
<keyword evidence="2" id="KW-0663">Pyridoxal phosphate</keyword>
<proteinExistence type="predicted"/>
<evidence type="ECO:0000256" key="2">
    <source>
        <dbReference type="ARBA" id="ARBA00022898"/>
    </source>
</evidence>
<dbReference type="GO" id="GO:0004760">
    <property type="term" value="F:L-serine-pyruvate transaminase activity"/>
    <property type="evidence" value="ECO:0007669"/>
    <property type="project" value="TreeGrafter"/>
</dbReference>
<dbReference type="InterPro" id="IPR015421">
    <property type="entry name" value="PyrdxlP-dep_Trfase_major"/>
</dbReference>
<dbReference type="EMBL" id="BARU01040944">
    <property type="protein sequence ID" value="GAH83150.1"/>
    <property type="molecule type" value="Genomic_DNA"/>
</dbReference>
<comment type="cofactor">
    <cofactor evidence="1">
        <name>pyridoxal 5'-phosphate</name>
        <dbReference type="ChEBI" id="CHEBI:597326"/>
    </cofactor>
</comment>
<dbReference type="InterPro" id="IPR015424">
    <property type="entry name" value="PyrdxlP-dep_Trfase"/>
</dbReference>
<name>X1JNX4_9ZZZZ</name>
<accession>X1JNX4</accession>
<gene>
    <name evidence="3" type="ORF">S03H2_63230</name>
</gene>
<reference evidence="3" key="1">
    <citation type="journal article" date="2014" name="Front. Microbiol.">
        <title>High frequency of phylogenetically diverse reductive dehalogenase-homologous genes in deep subseafloor sedimentary metagenomes.</title>
        <authorList>
            <person name="Kawai M."/>
            <person name="Futagami T."/>
            <person name="Toyoda A."/>
            <person name="Takaki Y."/>
            <person name="Nishi S."/>
            <person name="Hori S."/>
            <person name="Arai W."/>
            <person name="Tsubouchi T."/>
            <person name="Morono Y."/>
            <person name="Uchiyama I."/>
            <person name="Ito T."/>
            <person name="Fujiyama A."/>
            <person name="Inagaki F."/>
            <person name="Takami H."/>
        </authorList>
    </citation>
    <scope>NUCLEOTIDE SEQUENCE</scope>
    <source>
        <strain evidence="3">Expedition CK06-06</strain>
    </source>
</reference>
<feature type="non-terminal residue" evidence="3">
    <location>
        <position position="1"/>
    </location>
</feature>
<comment type="caution">
    <text evidence="3">The sequence shown here is derived from an EMBL/GenBank/DDBJ whole genome shotgun (WGS) entry which is preliminary data.</text>
</comment>
<dbReference type="PANTHER" id="PTHR21152:SF40">
    <property type="entry name" value="ALANINE--GLYOXYLATE AMINOTRANSFERASE"/>
    <property type="match status" value="1"/>
</dbReference>
<dbReference type="GO" id="GO:0019265">
    <property type="term" value="P:glycine biosynthetic process, by transamination of glyoxylate"/>
    <property type="evidence" value="ECO:0007669"/>
    <property type="project" value="TreeGrafter"/>
</dbReference>
<dbReference type="Gene3D" id="3.40.640.10">
    <property type="entry name" value="Type I PLP-dependent aspartate aminotransferase-like (Major domain)"/>
    <property type="match status" value="1"/>
</dbReference>
<dbReference type="AlphaFoldDB" id="X1JNX4"/>
<dbReference type="GO" id="GO:0005777">
    <property type="term" value="C:peroxisome"/>
    <property type="evidence" value="ECO:0007669"/>
    <property type="project" value="TreeGrafter"/>
</dbReference>
<dbReference type="PANTHER" id="PTHR21152">
    <property type="entry name" value="AMINOTRANSFERASE CLASS V"/>
    <property type="match status" value="1"/>
</dbReference>
<sequence>FPKCFTLPPGLAVCSISKAAIEKASQVKNRGLYFDFLDLVKRSEKHQTPATPPIPQIRALAAQLDYILNHEGLEKRFERHERLGKRTRIWARDINFEMFPEKGYESNTVSTMKNSLNIDIGKMVSILLGKGYRIVNGYGDLKNKTFRIGHMGEVTVKDLENMLKVLTDIVSDLRLNQ</sequence>
<dbReference type="GO" id="GO:0008453">
    <property type="term" value="F:alanine-glyoxylate transaminase activity"/>
    <property type="evidence" value="ECO:0007669"/>
    <property type="project" value="TreeGrafter"/>
</dbReference>
<dbReference type="InterPro" id="IPR015422">
    <property type="entry name" value="PyrdxlP-dep_Trfase_small"/>
</dbReference>
<evidence type="ECO:0000313" key="3">
    <source>
        <dbReference type="EMBL" id="GAH83150.1"/>
    </source>
</evidence>